<keyword evidence="6" id="KW-1185">Reference proteome</keyword>
<name>A0A917FRT6_9NOCA</name>
<reference evidence="5" key="2">
    <citation type="submission" date="2020-09" db="EMBL/GenBank/DDBJ databases">
        <authorList>
            <person name="Sun Q."/>
            <person name="Sedlacek I."/>
        </authorList>
    </citation>
    <scope>NUCLEOTIDE SEQUENCE</scope>
    <source>
        <strain evidence="5">CCM 7905</strain>
    </source>
</reference>
<dbReference type="InterPro" id="IPR036390">
    <property type="entry name" value="WH_DNA-bd_sf"/>
</dbReference>
<dbReference type="PANTHER" id="PTHR33204:SF18">
    <property type="entry name" value="TRANSCRIPTIONAL REGULATORY PROTEIN"/>
    <property type="match status" value="1"/>
</dbReference>
<evidence type="ECO:0000256" key="1">
    <source>
        <dbReference type="ARBA" id="ARBA00023015"/>
    </source>
</evidence>
<feature type="domain" description="HTH hxlR-type" evidence="4">
    <location>
        <begin position="12"/>
        <end position="102"/>
    </location>
</feature>
<organism evidence="5 6">
    <name type="scientific">Rhodococcoides trifolii</name>
    <dbReference type="NCBI Taxonomy" id="908250"/>
    <lineage>
        <taxon>Bacteria</taxon>
        <taxon>Bacillati</taxon>
        <taxon>Actinomycetota</taxon>
        <taxon>Actinomycetes</taxon>
        <taxon>Mycobacteriales</taxon>
        <taxon>Nocardiaceae</taxon>
        <taxon>Rhodococcoides</taxon>
    </lineage>
</organism>
<dbReference type="PROSITE" id="PS51118">
    <property type="entry name" value="HTH_HXLR"/>
    <property type="match status" value="1"/>
</dbReference>
<keyword evidence="2" id="KW-0238">DNA-binding</keyword>
<evidence type="ECO:0000256" key="2">
    <source>
        <dbReference type="ARBA" id="ARBA00023125"/>
    </source>
</evidence>
<dbReference type="Gene3D" id="1.10.10.10">
    <property type="entry name" value="Winged helix-like DNA-binding domain superfamily/Winged helix DNA-binding domain"/>
    <property type="match status" value="1"/>
</dbReference>
<evidence type="ECO:0000256" key="3">
    <source>
        <dbReference type="ARBA" id="ARBA00023163"/>
    </source>
</evidence>
<protein>
    <submittedName>
        <fullName evidence="5">ArsR family transcriptional regulator</fullName>
    </submittedName>
</protein>
<dbReference type="InterPro" id="IPR036388">
    <property type="entry name" value="WH-like_DNA-bd_sf"/>
</dbReference>
<proteinExistence type="predicted"/>
<sequence>MALGVDYTRQDCSLARALETVGERWTLLILRDSVFGVRRFTDFQVHLDISKAVLTTRLTSLVDDGLLVKTGEEYLPTDDALALWPALVALTSWAERRSPNGPRRVFTHADCGTDLDAGRCPRCEVSPTPDRVDMRAGPGADPAIRSDMISVALRSPRRLLTPFR</sequence>
<comment type="caution">
    <text evidence="5">The sequence shown here is derived from an EMBL/GenBank/DDBJ whole genome shotgun (WGS) entry which is preliminary data.</text>
</comment>
<dbReference type="GO" id="GO:0003677">
    <property type="term" value="F:DNA binding"/>
    <property type="evidence" value="ECO:0007669"/>
    <property type="project" value="UniProtKB-KW"/>
</dbReference>
<evidence type="ECO:0000313" key="6">
    <source>
        <dbReference type="Proteomes" id="UP000654257"/>
    </source>
</evidence>
<dbReference type="InterPro" id="IPR002577">
    <property type="entry name" value="HTH_HxlR"/>
</dbReference>
<keyword evidence="3" id="KW-0804">Transcription</keyword>
<gene>
    <name evidence="5" type="ORF">GCM10007304_12650</name>
</gene>
<dbReference type="SUPFAM" id="SSF46785">
    <property type="entry name" value="Winged helix' DNA-binding domain"/>
    <property type="match status" value="1"/>
</dbReference>
<evidence type="ECO:0000313" key="5">
    <source>
        <dbReference type="EMBL" id="GGG00202.1"/>
    </source>
</evidence>
<dbReference type="Pfam" id="PF01638">
    <property type="entry name" value="HxlR"/>
    <property type="match status" value="1"/>
</dbReference>
<accession>A0A917FRT6</accession>
<keyword evidence="1" id="KW-0805">Transcription regulation</keyword>
<dbReference type="PANTHER" id="PTHR33204">
    <property type="entry name" value="TRANSCRIPTIONAL REGULATOR, MARR FAMILY"/>
    <property type="match status" value="1"/>
</dbReference>
<reference evidence="5" key="1">
    <citation type="journal article" date="2014" name="Int. J. Syst. Evol. Microbiol.">
        <title>Complete genome sequence of Corynebacterium casei LMG S-19264T (=DSM 44701T), isolated from a smear-ripened cheese.</title>
        <authorList>
            <consortium name="US DOE Joint Genome Institute (JGI-PGF)"/>
            <person name="Walter F."/>
            <person name="Albersmeier A."/>
            <person name="Kalinowski J."/>
            <person name="Ruckert C."/>
        </authorList>
    </citation>
    <scope>NUCLEOTIDE SEQUENCE</scope>
    <source>
        <strain evidence="5">CCM 7905</strain>
    </source>
</reference>
<evidence type="ECO:0000259" key="4">
    <source>
        <dbReference type="PROSITE" id="PS51118"/>
    </source>
</evidence>
<dbReference type="Proteomes" id="UP000654257">
    <property type="component" value="Unassembled WGS sequence"/>
</dbReference>
<dbReference type="RefSeq" id="WP_188543784.1">
    <property type="nucleotide sequence ID" value="NZ_BMCU01000001.1"/>
</dbReference>
<dbReference type="AlphaFoldDB" id="A0A917FRT6"/>
<dbReference type="EMBL" id="BMCU01000001">
    <property type="protein sequence ID" value="GGG00202.1"/>
    <property type="molecule type" value="Genomic_DNA"/>
</dbReference>